<dbReference type="AlphaFoldDB" id="A0A644UCR6"/>
<protein>
    <submittedName>
        <fullName evidence="1">Uncharacterized protein</fullName>
    </submittedName>
</protein>
<name>A0A644UCR6_9ZZZZ</name>
<proteinExistence type="predicted"/>
<organism evidence="1">
    <name type="scientific">bioreactor metagenome</name>
    <dbReference type="NCBI Taxonomy" id="1076179"/>
    <lineage>
        <taxon>unclassified sequences</taxon>
        <taxon>metagenomes</taxon>
        <taxon>ecological metagenomes</taxon>
    </lineage>
</organism>
<dbReference type="EMBL" id="VSSQ01000100">
    <property type="protein sequence ID" value="MPL76778.1"/>
    <property type="molecule type" value="Genomic_DNA"/>
</dbReference>
<evidence type="ECO:0000313" key="1">
    <source>
        <dbReference type="EMBL" id="MPL76778.1"/>
    </source>
</evidence>
<comment type="caution">
    <text evidence="1">The sequence shown here is derived from an EMBL/GenBank/DDBJ whole genome shotgun (WGS) entry which is preliminary data.</text>
</comment>
<reference evidence="1" key="1">
    <citation type="submission" date="2019-08" db="EMBL/GenBank/DDBJ databases">
        <authorList>
            <person name="Kucharzyk K."/>
            <person name="Murdoch R.W."/>
            <person name="Higgins S."/>
            <person name="Loffler F."/>
        </authorList>
    </citation>
    <scope>NUCLEOTIDE SEQUENCE</scope>
</reference>
<sequence length="46" mass="5438">MKFIEYQKITNQNAKIYGSLKTKNRKNLAHFSGSVRFNQETNEVFN</sequence>
<gene>
    <name evidence="1" type="ORF">SDC9_22627</name>
</gene>
<accession>A0A644UCR6</accession>